<feature type="signal peptide" evidence="1">
    <location>
        <begin position="1"/>
        <end position="21"/>
    </location>
</feature>
<keyword evidence="1" id="KW-0732">Signal</keyword>
<keyword evidence="3" id="KW-1185">Reference proteome</keyword>
<dbReference type="RefSeq" id="WP_085766356.1">
    <property type="nucleotide sequence ID" value="NZ_CP019344.1"/>
</dbReference>
<dbReference type="STRING" id="331648.BST97_05890"/>
<name>A0A1W6MJ84_9FLAO</name>
<dbReference type="OrthoDB" id="5496093at2"/>
<proteinExistence type="predicted"/>
<dbReference type="Proteomes" id="UP000193431">
    <property type="component" value="Chromosome"/>
</dbReference>
<feature type="chain" id="PRO_5012348431" evidence="1">
    <location>
        <begin position="22"/>
        <end position="308"/>
    </location>
</feature>
<evidence type="ECO:0000313" key="2">
    <source>
        <dbReference type="EMBL" id="ARN77556.1"/>
    </source>
</evidence>
<sequence>MKKLGLIIFSALFLWSCNQSMENQTEDTATPKELETESTIAKDRKLTAEFSDYWYQSKAEISSYELSQARYGEMREGTAILIFVTEPFDRNELIKSDIPSESDVRVLKLNATRDFVTGIYPYKIMSSTFLPLDTQEHALKAVGSIQEWCGLTFQQLTRDNDSYDVELHSYFQKEGNKNFKIDFQMLENEIPLRLRLGPKEMPTGAIQVIPSIEFLRLKHVETKPYEAIAKLSELPDGYLYSVKYPELERTIAFKTEKQFPFKILNWMDRYNDGGTPQVSTGSLKKTIMTDYWNQNKLENTVLRDSLGL</sequence>
<evidence type="ECO:0000256" key="1">
    <source>
        <dbReference type="SAM" id="SignalP"/>
    </source>
</evidence>
<reference evidence="2 3" key="1">
    <citation type="submission" date="2016-11" db="EMBL/GenBank/DDBJ databases">
        <title>Trade-off between light-utilization and light-protection in marine flavobacteria.</title>
        <authorList>
            <person name="Kumagai Y."/>
        </authorList>
    </citation>
    <scope>NUCLEOTIDE SEQUENCE [LARGE SCALE GENOMIC DNA]</scope>
    <source>
        <strain evidence="2 3">JCM 13191</strain>
    </source>
</reference>
<protein>
    <submittedName>
        <fullName evidence="2">Septum formation inhibitor Maf</fullName>
    </submittedName>
</protein>
<gene>
    <name evidence="2" type="ORF">BST97_05890</name>
</gene>
<evidence type="ECO:0000313" key="3">
    <source>
        <dbReference type="Proteomes" id="UP000193431"/>
    </source>
</evidence>
<accession>A0A1W6MJ84</accession>
<dbReference type="AlphaFoldDB" id="A0A1W6MJ84"/>
<organism evidence="2 3">
    <name type="scientific">Nonlabens spongiae</name>
    <dbReference type="NCBI Taxonomy" id="331648"/>
    <lineage>
        <taxon>Bacteria</taxon>
        <taxon>Pseudomonadati</taxon>
        <taxon>Bacteroidota</taxon>
        <taxon>Flavobacteriia</taxon>
        <taxon>Flavobacteriales</taxon>
        <taxon>Flavobacteriaceae</taxon>
        <taxon>Nonlabens</taxon>
    </lineage>
</organism>
<dbReference type="EMBL" id="CP019344">
    <property type="protein sequence ID" value="ARN77556.1"/>
    <property type="molecule type" value="Genomic_DNA"/>
</dbReference>